<dbReference type="SUPFAM" id="SSF54427">
    <property type="entry name" value="NTF2-like"/>
    <property type="match status" value="1"/>
</dbReference>
<organism evidence="2 3">
    <name type="scientific">Pseudoalteromonas rubra</name>
    <dbReference type="NCBI Taxonomy" id="43658"/>
    <lineage>
        <taxon>Bacteria</taxon>
        <taxon>Pseudomonadati</taxon>
        <taxon>Pseudomonadota</taxon>
        <taxon>Gammaproteobacteria</taxon>
        <taxon>Alteromonadales</taxon>
        <taxon>Pseudoalteromonadaceae</taxon>
        <taxon>Pseudoalteromonas</taxon>
    </lineage>
</organism>
<name>A0A0F4QUB8_9GAMM</name>
<gene>
    <name evidence="2" type="ORF">TW77_08295</name>
</gene>
<dbReference type="EMBL" id="JXYA01000016">
    <property type="protein sequence ID" value="KJZ10212.1"/>
    <property type="molecule type" value="Genomic_DNA"/>
</dbReference>
<dbReference type="InterPro" id="IPR037401">
    <property type="entry name" value="SnoaL-like"/>
</dbReference>
<dbReference type="OrthoDB" id="1115105at2"/>
<sequence length="161" mass="18586">MTEQPDWLSNFVRIYNKLDKETLHLLEEIYHPDIQFSDPLHGISGLQNLSTYFSDMYSNVISCQFDIQHSLSQGDQAALYWTMHYRHKRLSKGREISVDGHSFLKVQDGRVIMHRDYFDAGSLLYEHIPVMGMGVRWLKSRISGEQASGTDNGGQQTCPKF</sequence>
<dbReference type="Gene3D" id="3.10.450.50">
    <property type="match status" value="1"/>
</dbReference>
<feature type="domain" description="SnoaL-like" evidence="1">
    <location>
        <begin position="13"/>
        <end position="112"/>
    </location>
</feature>
<dbReference type="Proteomes" id="UP000033452">
    <property type="component" value="Unassembled WGS sequence"/>
</dbReference>
<proteinExistence type="predicted"/>
<dbReference type="PATRIC" id="fig|43658.5.peg.1743"/>
<evidence type="ECO:0000259" key="1">
    <source>
        <dbReference type="Pfam" id="PF12680"/>
    </source>
</evidence>
<dbReference type="AlphaFoldDB" id="A0A0F4QUB8"/>
<dbReference type="RefSeq" id="WP_046004491.1">
    <property type="nucleotide sequence ID" value="NZ_JXYA01000016.1"/>
</dbReference>
<comment type="caution">
    <text evidence="2">The sequence shown here is derived from an EMBL/GenBank/DDBJ whole genome shotgun (WGS) entry which is preliminary data.</text>
</comment>
<evidence type="ECO:0000313" key="2">
    <source>
        <dbReference type="EMBL" id="KJZ10212.1"/>
    </source>
</evidence>
<protein>
    <submittedName>
        <fullName evidence="2">Transcriptional regulator</fullName>
    </submittedName>
</protein>
<reference evidence="2 3" key="1">
    <citation type="journal article" date="2015" name="BMC Genomics">
        <title>Genome mining reveals unlocked bioactive potential of marine Gram-negative bacteria.</title>
        <authorList>
            <person name="Machado H."/>
            <person name="Sonnenschein E.C."/>
            <person name="Melchiorsen J."/>
            <person name="Gram L."/>
        </authorList>
    </citation>
    <scope>NUCLEOTIDE SEQUENCE [LARGE SCALE GENOMIC DNA]</scope>
    <source>
        <strain evidence="2 3">S2471</strain>
    </source>
</reference>
<accession>A0A0F4QUB8</accession>
<keyword evidence="3" id="KW-1185">Reference proteome</keyword>
<dbReference type="InterPro" id="IPR032710">
    <property type="entry name" value="NTF2-like_dom_sf"/>
</dbReference>
<evidence type="ECO:0000313" key="3">
    <source>
        <dbReference type="Proteomes" id="UP000033452"/>
    </source>
</evidence>
<dbReference type="Pfam" id="PF12680">
    <property type="entry name" value="SnoaL_2"/>
    <property type="match status" value="1"/>
</dbReference>